<comment type="caution">
    <text evidence="1">The sequence shown here is derived from an EMBL/GenBank/DDBJ whole genome shotgun (WGS) entry which is preliminary data.</text>
</comment>
<keyword evidence="2" id="KW-1185">Reference proteome</keyword>
<dbReference type="AlphaFoldDB" id="A0AAE3YRL6"/>
<name>A0AAE3YRL6_9ACTN</name>
<accession>A0AAE3YRL6</accession>
<evidence type="ECO:0000313" key="1">
    <source>
        <dbReference type="EMBL" id="MDR7277381.1"/>
    </source>
</evidence>
<protein>
    <submittedName>
        <fullName evidence="1">Uncharacterized protein</fullName>
    </submittedName>
</protein>
<reference evidence="1" key="1">
    <citation type="submission" date="2023-07" db="EMBL/GenBank/DDBJ databases">
        <title>Sequencing the genomes of 1000 actinobacteria strains.</title>
        <authorList>
            <person name="Klenk H.-P."/>
        </authorList>
    </citation>
    <scope>NUCLEOTIDE SEQUENCE</scope>
    <source>
        <strain evidence="1">DSM 44707</strain>
    </source>
</reference>
<organism evidence="1 2">
    <name type="scientific">Catenuloplanes atrovinosus</name>
    <dbReference type="NCBI Taxonomy" id="137266"/>
    <lineage>
        <taxon>Bacteria</taxon>
        <taxon>Bacillati</taxon>
        <taxon>Actinomycetota</taxon>
        <taxon>Actinomycetes</taxon>
        <taxon>Micromonosporales</taxon>
        <taxon>Micromonosporaceae</taxon>
        <taxon>Catenuloplanes</taxon>
    </lineage>
</organism>
<gene>
    <name evidence="1" type="ORF">J2S41_004159</name>
</gene>
<dbReference type="Proteomes" id="UP001183643">
    <property type="component" value="Unassembled WGS sequence"/>
</dbReference>
<proteinExistence type="predicted"/>
<evidence type="ECO:0000313" key="2">
    <source>
        <dbReference type="Proteomes" id="UP001183643"/>
    </source>
</evidence>
<dbReference type="EMBL" id="JAVDYB010000001">
    <property type="protein sequence ID" value="MDR7277381.1"/>
    <property type="molecule type" value="Genomic_DNA"/>
</dbReference>
<sequence length="60" mass="6520">MTCRLSPCMRDAPGAQPPVCSVSSTIDRLMSAATAGWVSAISCAWPRYMSQPEPAKLMFR</sequence>